<organism evidence="1 2">
    <name type="scientific">Peronospora belbahrii</name>
    <dbReference type="NCBI Taxonomy" id="622444"/>
    <lineage>
        <taxon>Eukaryota</taxon>
        <taxon>Sar</taxon>
        <taxon>Stramenopiles</taxon>
        <taxon>Oomycota</taxon>
        <taxon>Peronosporomycetes</taxon>
        <taxon>Peronosporales</taxon>
        <taxon>Peronosporaceae</taxon>
        <taxon>Peronospora</taxon>
    </lineage>
</organism>
<reference evidence="1 2" key="1">
    <citation type="submission" date="2021-11" db="EMBL/GenBank/DDBJ databases">
        <authorList>
            <person name="Islam A."/>
            <person name="Islam S."/>
            <person name="Flora M.S."/>
            <person name="Rahman M."/>
            <person name="Ziaur R.M."/>
            <person name="Epstein J.H."/>
            <person name="Hassan M."/>
            <person name="Klassen M."/>
            <person name="Woodard K."/>
            <person name="Webb A."/>
            <person name="Webby R.J."/>
            <person name="El Zowalaty M.E."/>
        </authorList>
    </citation>
    <scope>NUCLEOTIDE SEQUENCE [LARGE SCALE GENOMIC DNA]</scope>
    <source>
        <strain evidence="1">Pbs1</strain>
    </source>
</reference>
<sequence length="152" mass="16435">MSGYDTVVTDFNRWRKKWNKGDMSVMPCALRHTTCYAILYYAYATGDMIPLSAATTLGVDGVVLVTRIASFCYIGVDVFILASTIAEFSLSVSPLSLSTNALPEDVPVVTCRNKPAPSVVLLSPIQDGKCDRQVSSVDSQRSSSFVALRSPA</sequence>
<name>A0ABN8CSM5_9STRA</name>
<accession>A0ABN8CSM5</accession>
<protein>
    <submittedName>
        <fullName evidence="1">Uncharacterized protein</fullName>
    </submittedName>
</protein>
<proteinExistence type="predicted"/>
<comment type="caution">
    <text evidence="1">The sequence shown here is derived from an EMBL/GenBank/DDBJ whole genome shotgun (WGS) entry which is preliminary data.</text>
</comment>
<keyword evidence="2" id="KW-1185">Reference proteome</keyword>
<evidence type="ECO:0000313" key="2">
    <source>
        <dbReference type="Proteomes" id="UP001158986"/>
    </source>
</evidence>
<dbReference type="EMBL" id="CAKLCB010000152">
    <property type="protein sequence ID" value="CAH0516095.1"/>
    <property type="molecule type" value="Genomic_DNA"/>
</dbReference>
<gene>
    <name evidence="1" type="ORF">PBS001_LOCUS2781</name>
</gene>
<evidence type="ECO:0000313" key="1">
    <source>
        <dbReference type="EMBL" id="CAH0516095.1"/>
    </source>
</evidence>
<dbReference type="Proteomes" id="UP001158986">
    <property type="component" value="Unassembled WGS sequence"/>
</dbReference>